<reference evidence="1" key="1">
    <citation type="journal article" date="2010" name="ISME J.">
        <title>Metagenome of the Mediterranean deep chlorophyll maximum studied by direct and fosmid library 454 pyrosequencing.</title>
        <authorList>
            <person name="Ghai R."/>
            <person name="Martin-Cuadrado A.B."/>
            <person name="Molto A.G."/>
            <person name="Heredia I.G."/>
            <person name="Cabrera R."/>
            <person name="Martin J."/>
            <person name="Verdu M."/>
            <person name="Deschamps P."/>
            <person name="Moreira D."/>
            <person name="Lopez-Garcia P."/>
            <person name="Mira A."/>
            <person name="Rodriguez-Valera F."/>
        </authorList>
    </citation>
    <scope>NUCLEOTIDE SEQUENCE</scope>
</reference>
<dbReference type="AlphaFoldDB" id="D6PDZ1"/>
<sequence length="176" mass="19870">MYKVTTEDIDDYLGEDNSLPNNNILSLTGKGQQVVDDTIDVLNNALGFGKWEKALLKGIAMTESKNGNDKRTYKVRGSVGIWQLDKGKADVSLFADLQDKYKKALKTGTNKLLVKNVEKLTAGLKKQGYDFNLLNMTYKELQKPINNGAIARLWLTQYKHQSMIHLKKLLVFGKIF</sequence>
<accession>D6PDZ1</accession>
<organism evidence="1">
    <name type="scientific">uncultured marine bacterium MedDCM-OCT-S08-C235</name>
    <dbReference type="NCBI Taxonomy" id="743074"/>
    <lineage>
        <taxon>Bacteria</taxon>
        <taxon>environmental samples</taxon>
    </lineage>
</organism>
<proteinExistence type="predicted"/>
<evidence type="ECO:0000313" key="1">
    <source>
        <dbReference type="EMBL" id="ADD93942.1"/>
    </source>
</evidence>
<name>D6PDZ1_9BACT</name>
<dbReference type="EMBL" id="GU943005">
    <property type="protein sequence ID" value="ADD93942.1"/>
    <property type="molecule type" value="Genomic_DNA"/>
</dbReference>
<protein>
    <submittedName>
        <fullName evidence="1">Uncharacterized protein</fullName>
    </submittedName>
</protein>